<accession>A0A0N1H8P3</accession>
<gene>
    <name evidence="2" type="ORF">AB675_3297</name>
</gene>
<sequence length="516" mass="57558">MSSTQRTTRRLSARIQAKDATRGDENSLPQSDDAPTNGGSKNNARKRKPSYEEEDDGFMFSRVKKKRPKDVPPAIPEEDVPVKQNASIAATRKPLVARPADTTATIAIQNTEDGTEIATTKRQKKKMSFSTPVATEKQPIRKSKRLSHEDQQHNPVHKPRRKMGVAPEKSASPVPSPRKTVEAEVPAEVASVGEQSDNDSQPQHSGTKIALPFADTPVIRRNKEMRENKNGQRRSSLSSRGRRASSLIETGNSNGEITPDNLVRPLTNSIALPHDEVDIADFYKHIEADGLPEPRRMRQLLSWCATRSLDQKPMGATFEVSSAIAAARVIQDELLKDLGNKSELSDWFSREDAAPPPKELPERPNPKNIQNTDKIAELEQQIEKLKSERDALENLLKSPPSQKHPRPSDLDASLLSPEEAEMLHQLQSRPNQTIESRVDQIFDKLEPNIDAFADGVHKVAQYRDAADNVASRVLSIAAEKLAEQENEGRRRAKPERDRSPRRDLGSVLRGLSRIDR</sequence>
<feature type="compositionally biased region" description="Basic and acidic residues" evidence="1">
    <location>
        <begin position="16"/>
        <end position="25"/>
    </location>
</feature>
<evidence type="ECO:0000313" key="3">
    <source>
        <dbReference type="Proteomes" id="UP000038010"/>
    </source>
</evidence>
<dbReference type="GO" id="GO:0000444">
    <property type="term" value="C:MIS12/MIND type complex"/>
    <property type="evidence" value="ECO:0007669"/>
    <property type="project" value="InterPro"/>
</dbReference>
<organism evidence="2 3">
    <name type="scientific">Cyphellophora attinorum</name>
    <dbReference type="NCBI Taxonomy" id="1664694"/>
    <lineage>
        <taxon>Eukaryota</taxon>
        <taxon>Fungi</taxon>
        <taxon>Dikarya</taxon>
        <taxon>Ascomycota</taxon>
        <taxon>Pezizomycotina</taxon>
        <taxon>Eurotiomycetes</taxon>
        <taxon>Chaetothyriomycetidae</taxon>
        <taxon>Chaetothyriales</taxon>
        <taxon>Cyphellophoraceae</taxon>
        <taxon>Cyphellophora</taxon>
    </lineage>
</organism>
<dbReference type="PANTHER" id="PTHR14778:SF2">
    <property type="entry name" value="KINETOCHORE-ASSOCIATED PROTEIN DSN1 HOMOLOG"/>
    <property type="match status" value="1"/>
</dbReference>
<comment type="caution">
    <text evidence="2">The sequence shown here is derived from an EMBL/GenBank/DDBJ whole genome shotgun (WGS) entry which is preliminary data.</text>
</comment>
<feature type="compositionally biased region" description="Polar residues" evidence="1">
    <location>
        <begin position="247"/>
        <end position="256"/>
    </location>
</feature>
<name>A0A0N1H8P3_9EURO</name>
<dbReference type="PANTHER" id="PTHR14778">
    <property type="entry name" value="KINETOCHORE-ASSOCIATED PROTEIN DSN1 HOMOLOG"/>
    <property type="match status" value="1"/>
</dbReference>
<dbReference type="InterPro" id="IPR013218">
    <property type="entry name" value="Dsn1/Mis13"/>
</dbReference>
<dbReference type="STRING" id="1664694.A0A0N1H8P3"/>
<feature type="region of interest" description="Disordered" evidence="1">
    <location>
        <begin position="482"/>
        <end position="516"/>
    </location>
</feature>
<dbReference type="AlphaFoldDB" id="A0A0N1H8P3"/>
<feature type="region of interest" description="Disordered" evidence="1">
    <location>
        <begin position="346"/>
        <end position="370"/>
    </location>
</feature>
<dbReference type="Proteomes" id="UP000038010">
    <property type="component" value="Unassembled WGS sequence"/>
</dbReference>
<feature type="region of interest" description="Disordered" evidence="1">
    <location>
        <begin position="115"/>
        <end position="260"/>
    </location>
</feature>
<reference evidence="2 3" key="1">
    <citation type="submission" date="2015-06" db="EMBL/GenBank/DDBJ databases">
        <title>Draft genome of the ant-associated black yeast Phialophora attae CBS 131958.</title>
        <authorList>
            <person name="Moreno L.F."/>
            <person name="Stielow B.J."/>
            <person name="de Hoog S."/>
            <person name="Vicente V.A."/>
            <person name="Weiss V.A."/>
            <person name="de Vries M."/>
            <person name="Cruz L.M."/>
            <person name="Souza E.M."/>
        </authorList>
    </citation>
    <scope>NUCLEOTIDE SEQUENCE [LARGE SCALE GENOMIC DNA]</scope>
    <source>
        <strain evidence="2 3">CBS 131958</strain>
    </source>
</reference>
<feature type="compositionally biased region" description="Basic and acidic residues" evidence="1">
    <location>
        <begin position="346"/>
        <end position="365"/>
    </location>
</feature>
<protein>
    <submittedName>
        <fullName evidence="2">Kinetochore protein mis13</fullName>
    </submittedName>
</protein>
<dbReference type="GO" id="GO:0051301">
    <property type="term" value="P:cell division"/>
    <property type="evidence" value="ECO:0007669"/>
    <property type="project" value="InterPro"/>
</dbReference>
<feature type="compositionally biased region" description="Polar residues" evidence="1">
    <location>
        <begin position="27"/>
        <end position="42"/>
    </location>
</feature>
<dbReference type="OrthoDB" id="3364649at2759"/>
<feature type="compositionally biased region" description="Basic and acidic residues" evidence="1">
    <location>
        <begin position="482"/>
        <end position="504"/>
    </location>
</feature>
<dbReference type="GeneID" id="28735214"/>
<dbReference type="Pfam" id="PF08202">
    <property type="entry name" value="MIS13"/>
    <property type="match status" value="1"/>
</dbReference>
<dbReference type="EMBL" id="LFJN01000014">
    <property type="protein sequence ID" value="KPI39605.1"/>
    <property type="molecule type" value="Genomic_DNA"/>
</dbReference>
<feature type="region of interest" description="Disordered" evidence="1">
    <location>
        <begin position="1"/>
        <end position="94"/>
    </location>
</feature>
<evidence type="ECO:0000313" key="2">
    <source>
        <dbReference type="EMBL" id="KPI39605.1"/>
    </source>
</evidence>
<dbReference type="RefSeq" id="XP_017999568.1">
    <property type="nucleotide sequence ID" value="XM_018143334.1"/>
</dbReference>
<feature type="compositionally biased region" description="Polar residues" evidence="1">
    <location>
        <begin position="193"/>
        <end position="206"/>
    </location>
</feature>
<keyword evidence="3" id="KW-1185">Reference proteome</keyword>
<dbReference type="VEuPathDB" id="FungiDB:AB675_3297"/>
<dbReference type="GO" id="GO:0007059">
    <property type="term" value="P:chromosome segregation"/>
    <property type="evidence" value="ECO:0007669"/>
    <property type="project" value="InterPro"/>
</dbReference>
<evidence type="ECO:0000256" key="1">
    <source>
        <dbReference type="SAM" id="MobiDB-lite"/>
    </source>
</evidence>
<feature type="compositionally biased region" description="Basic and acidic residues" evidence="1">
    <location>
        <begin position="221"/>
        <end position="230"/>
    </location>
</feature>
<proteinExistence type="predicted"/>